<sequence>MKVLNNNELAQVSGGILTINGGSVFSWLEQLMHKLQGIQPLSQLVVENPQGPAENLLDMVDHLFSVDPLQK</sequence>
<protein>
    <recommendedName>
        <fullName evidence="3">Bacteriocin</fullName>
    </recommendedName>
</protein>
<evidence type="ECO:0000313" key="2">
    <source>
        <dbReference type="Proteomes" id="UP000236345"/>
    </source>
</evidence>
<organism evidence="1 2">
    <name type="scientific">Mixta theicola</name>
    <dbReference type="NCBI Taxonomy" id="1458355"/>
    <lineage>
        <taxon>Bacteria</taxon>
        <taxon>Pseudomonadati</taxon>
        <taxon>Pseudomonadota</taxon>
        <taxon>Gammaproteobacteria</taxon>
        <taxon>Enterobacterales</taxon>
        <taxon>Erwiniaceae</taxon>
        <taxon>Mixta</taxon>
    </lineage>
</organism>
<dbReference type="AlphaFoldDB" id="A0A2K1Q9D2"/>
<evidence type="ECO:0000313" key="1">
    <source>
        <dbReference type="EMBL" id="PNS11624.1"/>
    </source>
</evidence>
<dbReference type="EMBL" id="NWUO01000007">
    <property type="protein sequence ID" value="PNS11624.1"/>
    <property type="molecule type" value="Genomic_DNA"/>
</dbReference>
<evidence type="ECO:0008006" key="3">
    <source>
        <dbReference type="Google" id="ProtNLM"/>
    </source>
</evidence>
<proteinExistence type="predicted"/>
<accession>A0A2K1Q9D2</accession>
<comment type="caution">
    <text evidence="1">The sequence shown here is derived from an EMBL/GenBank/DDBJ whole genome shotgun (WGS) entry which is preliminary data.</text>
</comment>
<keyword evidence="2" id="KW-1185">Reference proteome</keyword>
<gene>
    <name evidence="1" type="ORF">COO59_11450</name>
</gene>
<reference evidence="2" key="1">
    <citation type="submission" date="2017-09" db="EMBL/GenBank/DDBJ databases">
        <authorList>
            <person name="Palmer M."/>
            <person name="Steenkamp E.T."/>
            <person name="Coetzee M.P."/>
            <person name="Avontuur J.R."/>
            <person name="Van Zyl E."/>
            <person name="Chan W.-Y."/>
            <person name="Blom J."/>
            <person name="Venter S.N."/>
        </authorList>
    </citation>
    <scope>NUCLEOTIDE SEQUENCE [LARGE SCALE GENOMIC DNA]</scope>
    <source>
        <strain evidence="2">QC88-366</strain>
    </source>
</reference>
<dbReference type="NCBIfam" id="TIGR01847">
    <property type="entry name" value="bacteriocin_sig"/>
    <property type="match status" value="1"/>
</dbReference>
<dbReference type="Proteomes" id="UP000236345">
    <property type="component" value="Unassembled WGS sequence"/>
</dbReference>
<name>A0A2K1Q9D2_9GAMM</name>
<dbReference type="RefSeq" id="WP_103059921.1">
    <property type="nucleotide sequence ID" value="NZ_BSOF01000009.1"/>
</dbReference>
<dbReference type="InterPro" id="IPR010133">
    <property type="entry name" value="Bacteriocin_signal_seq"/>
</dbReference>